<sequence>MSSLTPLTFRLATPSDAALLQPLVQSAYRGDTSRQGWTTEADLLAGERISISGVLSKITTPNSIVLIGTDPTGVLTACCEVVKSSDDVAHFGMFAVDPKRQAGGFGRQVLSYAEERVSREWGVSRMEMSVIWTRKELIAWYGRRGYRVTGERREFPYHDLGDAGKALKEDLYFEVLEKVLVETELVGEKGAVREEVVAVTA</sequence>
<evidence type="ECO:0000259" key="1">
    <source>
        <dbReference type="PROSITE" id="PS51186"/>
    </source>
</evidence>
<accession>A0AA39X5P2</accession>
<dbReference type="GO" id="GO:0016747">
    <property type="term" value="F:acyltransferase activity, transferring groups other than amino-acyl groups"/>
    <property type="evidence" value="ECO:0007669"/>
    <property type="project" value="InterPro"/>
</dbReference>
<reference evidence="2" key="1">
    <citation type="submission" date="2023-06" db="EMBL/GenBank/DDBJ databases">
        <title>Genome-scale phylogeny and comparative genomics of the fungal order Sordariales.</title>
        <authorList>
            <consortium name="Lawrence Berkeley National Laboratory"/>
            <person name="Hensen N."/>
            <person name="Bonometti L."/>
            <person name="Westerberg I."/>
            <person name="Brannstrom I.O."/>
            <person name="Guillou S."/>
            <person name="Cros-Aarteil S."/>
            <person name="Calhoun S."/>
            <person name="Haridas S."/>
            <person name="Kuo A."/>
            <person name="Mondo S."/>
            <person name="Pangilinan J."/>
            <person name="Riley R."/>
            <person name="Labutti K."/>
            <person name="Andreopoulos B."/>
            <person name="Lipzen A."/>
            <person name="Chen C."/>
            <person name="Yanf M."/>
            <person name="Daum C."/>
            <person name="Ng V."/>
            <person name="Clum A."/>
            <person name="Steindorff A."/>
            <person name="Ohm R."/>
            <person name="Martin F."/>
            <person name="Silar P."/>
            <person name="Natvig D."/>
            <person name="Lalanne C."/>
            <person name="Gautier V."/>
            <person name="Ament-Velasquez S.L."/>
            <person name="Kruys A."/>
            <person name="Hutchinson M.I."/>
            <person name="Powell A.J."/>
            <person name="Barry K."/>
            <person name="Miller A.N."/>
            <person name="Grigoriev I.V."/>
            <person name="Debuchy R."/>
            <person name="Gladieux P."/>
            <person name="Thoren M.H."/>
            <person name="Johannesson H."/>
        </authorList>
    </citation>
    <scope>NUCLEOTIDE SEQUENCE</scope>
    <source>
        <strain evidence="2">CBS 606.72</strain>
    </source>
</reference>
<comment type="caution">
    <text evidence="2">The sequence shown here is derived from an EMBL/GenBank/DDBJ whole genome shotgun (WGS) entry which is preliminary data.</text>
</comment>
<name>A0AA39X5P2_9PEZI</name>
<dbReference type="Gene3D" id="3.40.630.30">
    <property type="match status" value="1"/>
</dbReference>
<dbReference type="InterPro" id="IPR000182">
    <property type="entry name" value="GNAT_dom"/>
</dbReference>
<gene>
    <name evidence="2" type="ORF">B0T14DRAFT_512549</name>
</gene>
<proteinExistence type="predicted"/>
<keyword evidence="3" id="KW-1185">Reference proteome</keyword>
<dbReference type="EMBL" id="JAULSU010000002">
    <property type="protein sequence ID" value="KAK0627402.1"/>
    <property type="molecule type" value="Genomic_DNA"/>
</dbReference>
<dbReference type="Proteomes" id="UP001175000">
    <property type="component" value="Unassembled WGS sequence"/>
</dbReference>
<evidence type="ECO:0000313" key="2">
    <source>
        <dbReference type="EMBL" id="KAK0627402.1"/>
    </source>
</evidence>
<dbReference type="InterPro" id="IPR016181">
    <property type="entry name" value="Acyl_CoA_acyltransferase"/>
</dbReference>
<dbReference type="AlphaFoldDB" id="A0AA39X5P2"/>
<evidence type="ECO:0000313" key="3">
    <source>
        <dbReference type="Proteomes" id="UP001175000"/>
    </source>
</evidence>
<dbReference type="Pfam" id="PF13508">
    <property type="entry name" value="Acetyltransf_7"/>
    <property type="match status" value="1"/>
</dbReference>
<organism evidence="2 3">
    <name type="scientific">Immersiella caudata</name>
    <dbReference type="NCBI Taxonomy" id="314043"/>
    <lineage>
        <taxon>Eukaryota</taxon>
        <taxon>Fungi</taxon>
        <taxon>Dikarya</taxon>
        <taxon>Ascomycota</taxon>
        <taxon>Pezizomycotina</taxon>
        <taxon>Sordariomycetes</taxon>
        <taxon>Sordariomycetidae</taxon>
        <taxon>Sordariales</taxon>
        <taxon>Lasiosphaeriaceae</taxon>
        <taxon>Immersiella</taxon>
    </lineage>
</organism>
<dbReference type="CDD" id="cd04301">
    <property type="entry name" value="NAT_SF"/>
    <property type="match status" value="1"/>
</dbReference>
<dbReference type="PROSITE" id="PS51186">
    <property type="entry name" value="GNAT"/>
    <property type="match status" value="1"/>
</dbReference>
<dbReference type="SUPFAM" id="SSF55729">
    <property type="entry name" value="Acyl-CoA N-acyltransferases (Nat)"/>
    <property type="match status" value="1"/>
</dbReference>
<feature type="domain" description="N-acetyltransferase" evidence="1">
    <location>
        <begin position="7"/>
        <end position="174"/>
    </location>
</feature>
<protein>
    <submittedName>
        <fullName evidence="2">Acetyltransferase</fullName>
    </submittedName>
</protein>